<evidence type="ECO:0000313" key="2">
    <source>
        <dbReference type="Proteomes" id="UP001596087"/>
    </source>
</evidence>
<evidence type="ECO:0000313" key="1">
    <source>
        <dbReference type="EMBL" id="MFC5176442.1"/>
    </source>
</evidence>
<dbReference type="RefSeq" id="WP_378588775.1">
    <property type="nucleotide sequence ID" value="NZ_JBHSKD010000007.1"/>
</dbReference>
<comment type="caution">
    <text evidence="1">The sequence shown here is derived from an EMBL/GenBank/DDBJ whole genome shotgun (WGS) entry which is preliminary data.</text>
</comment>
<dbReference type="EMBL" id="JBHSKD010000007">
    <property type="protein sequence ID" value="MFC5176442.1"/>
    <property type="molecule type" value="Genomic_DNA"/>
</dbReference>
<dbReference type="Proteomes" id="UP001596087">
    <property type="component" value="Unassembled WGS sequence"/>
</dbReference>
<protein>
    <submittedName>
        <fullName evidence="1">Uncharacterized protein</fullName>
    </submittedName>
</protein>
<organism evidence="1 2">
    <name type="scientific">Nocardioides taihuensis</name>
    <dbReference type="NCBI Taxonomy" id="1835606"/>
    <lineage>
        <taxon>Bacteria</taxon>
        <taxon>Bacillati</taxon>
        <taxon>Actinomycetota</taxon>
        <taxon>Actinomycetes</taxon>
        <taxon>Propionibacteriales</taxon>
        <taxon>Nocardioidaceae</taxon>
        <taxon>Nocardioides</taxon>
    </lineage>
</organism>
<name>A0ABW0BHG5_9ACTN</name>
<sequence>MKLMRTAVLAGVAKKVYDESRKPENQARIQAALARVRERRTHR</sequence>
<reference evidence="2" key="1">
    <citation type="journal article" date="2019" name="Int. J. Syst. Evol. Microbiol.">
        <title>The Global Catalogue of Microorganisms (GCM) 10K type strain sequencing project: providing services to taxonomists for standard genome sequencing and annotation.</title>
        <authorList>
            <consortium name="The Broad Institute Genomics Platform"/>
            <consortium name="The Broad Institute Genome Sequencing Center for Infectious Disease"/>
            <person name="Wu L."/>
            <person name="Ma J."/>
        </authorList>
    </citation>
    <scope>NUCLEOTIDE SEQUENCE [LARGE SCALE GENOMIC DNA]</scope>
    <source>
        <strain evidence="2">DFY41</strain>
    </source>
</reference>
<accession>A0ABW0BHG5</accession>
<keyword evidence="2" id="KW-1185">Reference proteome</keyword>
<gene>
    <name evidence="1" type="ORF">ACFPGP_07150</name>
</gene>
<proteinExistence type="predicted"/>